<dbReference type="AlphaFoldDB" id="A0A4W3KEG6"/>
<name>A0A4W3KEG6_CALMI</name>
<evidence type="ECO:0000256" key="1">
    <source>
        <dbReference type="SAM" id="MobiDB-lite"/>
    </source>
</evidence>
<reference evidence="3" key="4">
    <citation type="submission" date="2025-08" db="UniProtKB">
        <authorList>
            <consortium name="Ensembl"/>
        </authorList>
    </citation>
    <scope>IDENTIFICATION</scope>
</reference>
<sequence>PKLQMYAIYTWYFYFFLELSACSLTAYLILESIRHRLARASVWELMSGGPIYLPQSNGLEVILVGLYKFASDKTDPHLRTFLRIHYLNLSVEIRKEPKTLRHPEASGSSPEWSARGRMAESSPINDRAN</sequence>
<dbReference type="Ensembl" id="ENSCMIT00000045179.1">
    <property type="protein sequence ID" value="ENSCMIP00000044540.1"/>
    <property type="gene ID" value="ENSCMIG00000018421.1"/>
</dbReference>
<reference evidence="4" key="1">
    <citation type="journal article" date="2006" name="Science">
        <title>Ancient noncoding elements conserved in the human genome.</title>
        <authorList>
            <person name="Venkatesh B."/>
            <person name="Kirkness E.F."/>
            <person name="Loh Y.H."/>
            <person name="Halpern A.L."/>
            <person name="Lee A.P."/>
            <person name="Johnson J."/>
            <person name="Dandona N."/>
            <person name="Viswanathan L.D."/>
            <person name="Tay A."/>
            <person name="Venter J.C."/>
            <person name="Strausberg R.L."/>
            <person name="Brenner S."/>
        </authorList>
    </citation>
    <scope>NUCLEOTIDE SEQUENCE [LARGE SCALE GENOMIC DNA]</scope>
</reference>
<feature type="transmembrane region" description="Helical" evidence="2">
    <location>
        <begin position="12"/>
        <end position="30"/>
    </location>
</feature>
<evidence type="ECO:0000256" key="2">
    <source>
        <dbReference type="SAM" id="Phobius"/>
    </source>
</evidence>
<dbReference type="InParanoid" id="A0A4W3KEG6"/>
<dbReference type="Proteomes" id="UP000314986">
    <property type="component" value="Unassembled WGS sequence"/>
</dbReference>
<keyword evidence="4" id="KW-1185">Reference proteome</keyword>
<keyword evidence="2" id="KW-0472">Membrane</keyword>
<evidence type="ECO:0000313" key="3">
    <source>
        <dbReference type="Ensembl" id="ENSCMIP00000044540.1"/>
    </source>
</evidence>
<protein>
    <submittedName>
        <fullName evidence="3">Uncharacterized protein</fullName>
    </submittedName>
</protein>
<reference evidence="4" key="3">
    <citation type="journal article" date="2014" name="Nature">
        <title>Elephant shark genome provides unique insights into gnathostome evolution.</title>
        <authorList>
            <consortium name="International Elephant Shark Genome Sequencing Consortium"/>
            <person name="Venkatesh B."/>
            <person name="Lee A.P."/>
            <person name="Ravi V."/>
            <person name="Maurya A.K."/>
            <person name="Lian M.M."/>
            <person name="Swann J.B."/>
            <person name="Ohta Y."/>
            <person name="Flajnik M.F."/>
            <person name="Sutoh Y."/>
            <person name="Kasahara M."/>
            <person name="Hoon S."/>
            <person name="Gangu V."/>
            <person name="Roy S.W."/>
            <person name="Irimia M."/>
            <person name="Korzh V."/>
            <person name="Kondrychyn I."/>
            <person name="Lim Z.W."/>
            <person name="Tay B.H."/>
            <person name="Tohari S."/>
            <person name="Kong K.W."/>
            <person name="Ho S."/>
            <person name="Lorente-Galdos B."/>
            <person name="Quilez J."/>
            <person name="Marques-Bonet T."/>
            <person name="Raney B.J."/>
            <person name="Ingham P.W."/>
            <person name="Tay A."/>
            <person name="Hillier L.W."/>
            <person name="Minx P."/>
            <person name="Boehm T."/>
            <person name="Wilson R.K."/>
            <person name="Brenner S."/>
            <person name="Warren W.C."/>
        </authorList>
    </citation>
    <scope>NUCLEOTIDE SEQUENCE [LARGE SCALE GENOMIC DNA]</scope>
</reference>
<evidence type="ECO:0000313" key="4">
    <source>
        <dbReference type="Proteomes" id="UP000314986"/>
    </source>
</evidence>
<reference evidence="3" key="5">
    <citation type="submission" date="2025-09" db="UniProtKB">
        <authorList>
            <consortium name="Ensembl"/>
        </authorList>
    </citation>
    <scope>IDENTIFICATION</scope>
</reference>
<reference evidence="4" key="2">
    <citation type="journal article" date="2007" name="PLoS Biol.">
        <title>Survey sequencing and comparative analysis of the elephant shark (Callorhinchus milii) genome.</title>
        <authorList>
            <person name="Venkatesh B."/>
            <person name="Kirkness E.F."/>
            <person name="Loh Y.H."/>
            <person name="Halpern A.L."/>
            <person name="Lee A.P."/>
            <person name="Johnson J."/>
            <person name="Dandona N."/>
            <person name="Viswanathan L.D."/>
            <person name="Tay A."/>
            <person name="Venter J.C."/>
            <person name="Strausberg R.L."/>
            <person name="Brenner S."/>
        </authorList>
    </citation>
    <scope>NUCLEOTIDE SEQUENCE [LARGE SCALE GENOMIC DNA]</scope>
</reference>
<organism evidence="3 4">
    <name type="scientific">Callorhinchus milii</name>
    <name type="common">Ghost shark</name>
    <dbReference type="NCBI Taxonomy" id="7868"/>
    <lineage>
        <taxon>Eukaryota</taxon>
        <taxon>Metazoa</taxon>
        <taxon>Chordata</taxon>
        <taxon>Craniata</taxon>
        <taxon>Vertebrata</taxon>
        <taxon>Chondrichthyes</taxon>
        <taxon>Holocephali</taxon>
        <taxon>Chimaeriformes</taxon>
        <taxon>Callorhinchidae</taxon>
        <taxon>Callorhinchus</taxon>
    </lineage>
</organism>
<proteinExistence type="predicted"/>
<keyword evidence="2" id="KW-0812">Transmembrane</keyword>
<keyword evidence="2" id="KW-1133">Transmembrane helix</keyword>
<feature type="region of interest" description="Disordered" evidence="1">
    <location>
        <begin position="98"/>
        <end position="129"/>
    </location>
</feature>
<accession>A0A4W3KEG6</accession>